<dbReference type="AlphaFoldDB" id="A0A0F9Z6R2"/>
<dbReference type="RefSeq" id="XP_024329376.1">
    <property type="nucleotide sequence ID" value="XM_024475303.1"/>
</dbReference>
<evidence type="ECO:0000313" key="3">
    <source>
        <dbReference type="Proteomes" id="UP000034350"/>
    </source>
</evidence>
<organism evidence="2 3">
    <name type="scientific">Vairimorpha ceranae</name>
    <dbReference type="NCBI Taxonomy" id="40302"/>
    <lineage>
        <taxon>Eukaryota</taxon>
        <taxon>Fungi</taxon>
        <taxon>Fungi incertae sedis</taxon>
        <taxon>Microsporidia</taxon>
        <taxon>Nosematidae</taxon>
        <taxon>Vairimorpha</taxon>
    </lineage>
</organism>
<name>A0A0F9Z6R2_9MICR</name>
<comment type="caution">
    <text evidence="2">The sequence shown here is derived from an EMBL/GenBank/DDBJ whole genome shotgun (WGS) entry which is preliminary data.</text>
</comment>
<evidence type="ECO:0000313" key="2">
    <source>
        <dbReference type="EMBL" id="KKO73634.1"/>
    </source>
</evidence>
<gene>
    <name evidence="2" type="ORF">AAJ76_3600001442</name>
</gene>
<dbReference type="GeneID" id="36320238"/>
<dbReference type="VEuPathDB" id="MicrosporidiaDB:NCER_101518"/>
<feature type="region of interest" description="Disordered" evidence="1">
    <location>
        <begin position="1"/>
        <end position="21"/>
    </location>
</feature>
<keyword evidence="3" id="KW-1185">Reference proteome</keyword>
<sequence>MNNLYNTKNKNQYNQIPNSNNNTKRFLEQENLELTNIIESVLDLEEELRYKNIQSSDLNNHTFDTTNFQYFKDDKNVTNNEAFENPVLKKLKMDNNNKCITSENSRHWQENFQNNASIYNSSASNCFEFQKQCDAVLNSNKTIGDKKEKKNNERKRKEIIIHKDKRVLLNNFYDAYIEKFNIYIISRRNLNWNSITQKEMVESNNQQLTNFDLFIDFCKDVLNHFKSAFDKVKKEPILIFKEIFLFKNKNKKIICKFMGLKNVYRCRRHYFIKNIQIQIKNIEESSFIKESSCESIKELIVECVIFIKEVVGYFSIFNLSVHFYECNINLIYNECKDIIQRFTNISRAVELKYILVIIKMLIERLETSAEFLKIEKKNFLLLFKSVTYLSTDIDWFISPLKDIIDGIDKKYKRRELN</sequence>
<dbReference type="Proteomes" id="UP000034350">
    <property type="component" value="Unassembled WGS sequence"/>
</dbReference>
<feature type="compositionally biased region" description="Low complexity" evidence="1">
    <location>
        <begin position="9"/>
        <end position="21"/>
    </location>
</feature>
<dbReference type="EMBL" id="JPQZ01000360">
    <property type="protein sequence ID" value="KKO73634.1"/>
    <property type="molecule type" value="Genomic_DNA"/>
</dbReference>
<accession>A0A0F9Z6R2</accession>
<proteinExistence type="predicted"/>
<evidence type="ECO:0000256" key="1">
    <source>
        <dbReference type="SAM" id="MobiDB-lite"/>
    </source>
</evidence>
<protein>
    <submittedName>
        <fullName evidence="2">Uncharacterized protein</fullName>
    </submittedName>
</protein>
<dbReference type="VEuPathDB" id="MicrosporidiaDB:AAJ76_3600001442"/>
<reference evidence="2 3" key="1">
    <citation type="journal article" date="2015" name="Environ. Microbiol.">
        <title>Genome analyses suggest the presence of polyploidy and recent human-driven expansions in eight global populations of the honeybee pathogen Nosema ceranae.</title>
        <authorList>
            <person name="Pelin A."/>
            <person name="Selman M."/>
            <person name="Aris-Brosou S."/>
            <person name="Farinelli L."/>
            <person name="Corradi N."/>
        </authorList>
    </citation>
    <scope>NUCLEOTIDE SEQUENCE [LARGE SCALE GENOMIC DNA]</scope>
    <source>
        <strain evidence="2 3">PA08 1199</strain>
    </source>
</reference>